<dbReference type="EMBL" id="PKJC01000016">
    <property type="protein sequence ID" value="PKZ64164.1"/>
    <property type="molecule type" value="Genomic_DNA"/>
</dbReference>
<keyword evidence="1" id="KW-0233">DNA recombination</keyword>
<reference evidence="3 4" key="1">
    <citation type="submission" date="2017-12" db="EMBL/GenBank/DDBJ databases">
        <title>Phylogenetic diversity of female urinary microbiome.</title>
        <authorList>
            <person name="Thomas-White K."/>
            <person name="Wolfe A.J."/>
        </authorList>
    </citation>
    <scope>NUCLEOTIDE SEQUENCE [LARGE SCALE GENOMIC DNA]</scope>
    <source>
        <strain evidence="3 4">UMB0777</strain>
    </source>
</reference>
<dbReference type="PROSITE" id="PS51898">
    <property type="entry name" value="TYR_RECOMBINASE"/>
    <property type="match status" value="1"/>
</dbReference>
<protein>
    <submittedName>
        <fullName evidence="3">Integrase</fullName>
    </submittedName>
</protein>
<evidence type="ECO:0000256" key="1">
    <source>
        <dbReference type="ARBA" id="ARBA00023172"/>
    </source>
</evidence>
<evidence type="ECO:0000313" key="4">
    <source>
        <dbReference type="Proteomes" id="UP000234662"/>
    </source>
</evidence>
<gene>
    <name evidence="3" type="ORF">CYJ73_18660</name>
</gene>
<dbReference type="Pfam" id="PF00589">
    <property type="entry name" value="Phage_integrase"/>
    <property type="match status" value="1"/>
</dbReference>
<dbReference type="PANTHER" id="PTHR30349">
    <property type="entry name" value="PHAGE INTEGRASE-RELATED"/>
    <property type="match status" value="1"/>
</dbReference>
<dbReference type="Proteomes" id="UP000234662">
    <property type="component" value="Unassembled WGS sequence"/>
</dbReference>
<dbReference type="InterPro" id="IPR002104">
    <property type="entry name" value="Integrase_catalytic"/>
</dbReference>
<dbReference type="InterPro" id="IPR011010">
    <property type="entry name" value="DNA_brk_join_enz"/>
</dbReference>
<accession>A0A2I1R4W0</accession>
<dbReference type="InterPro" id="IPR050090">
    <property type="entry name" value="Tyrosine_recombinase_XerCD"/>
</dbReference>
<name>A0A2I1R4W0_9ACTN</name>
<dbReference type="PANTHER" id="PTHR30349:SF64">
    <property type="entry name" value="PROPHAGE INTEGRASE INTD-RELATED"/>
    <property type="match status" value="1"/>
</dbReference>
<dbReference type="GO" id="GO:0015074">
    <property type="term" value="P:DNA integration"/>
    <property type="evidence" value="ECO:0007669"/>
    <property type="project" value="InterPro"/>
</dbReference>
<dbReference type="AlphaFoldDB" id="A0A2I1R4W0"/>
<dbReference type="SUPFAM" id="SSF56349">
    <property type="entry name" value="DNA breaking-rejoining enzymes"/>
    <property type="match status" value="1"/>
</dbReference>
<feature type="domain" description="Tyr recombinase" evidence="2">
    <location>
        <begin position="332"/>
        <end position="546"/>
    </location>
</feature>
<dbReference type="Gene3D" id="1.10.443.10">
    <property type="entry name" value="Intergrase catalytic core"/>
    <property type="match status" value="1"/>
</dbReference>
<dbReference type="CDD" id="cd00397">
    <property type="entry name" value="DNA_BRE_C"/>
    <property type="match status" value="1"/>
</dbReference>
<sequence length="675" mass="77436">MRVIRPTLPALRANKLLRYSHELTQAESDAALDRFVTAVHESDASDKFKRFAVFDVCAALTYQGIPFADLTPEAFMAYAVHTREIAGRNGEHLGKYVGHLAWQVLHDCGHFRASAPPTLRGALRAPQLTTTQMVDQYPVRNQEVRQLLIDYLDRRGAEVDYASLTRQAHLITKLFWLAVEQISPNQGDLRLSQEVYAEWRSAITVCDDGSPRTDQAGILSAVRTMYFDINLWATHEPERWARWSAPCPVPRSDIRMLMNHRHRVRERTHATIRTLQPLLPALINAVETRREKWRVLLDAATPVGDQQQFTVGDRTYTRIYSREDRRLVAQGDAPRVRVHDHQTGKGIDVNRQEDAAFWGWAIVETLRHSGLRIEELTELSQLSVRQYRRPNGEVIALLVVAPSKSDRERVIPMSAELFHVIACIIRRLTAGRSSVPLATRYDDYERITSDPQPFLFQRRIGQRIEVMTTGAIGTHLRSLCNEIAMTDPRFDGIHFRPHDFRRLFATDLVNNGLPIHIGAALLGHLDLETTRGYVTVFNEDVTRHYQAHLQRRRALRPSEEYQPVTATEWAEFEAHFDKRKVELGGCGRPYATPCSHEHACIRCPMLHIDPQMLPRLDDIETDLLARQEQAQQQGWLGETEGIELTLSFLRSKRTEVHRRMQRHTNLGLPPLPNDR</sequence>
<proteinExistence type="predicted"/>
<evidence type="ECO:0000259" key="2">
    <source>
        <dbReference type="PROSITE" id="PS51898"/>
    </source>
</evidence>
<dbReference type="GO" id="GO:0006310">
    <property type="term" value="P:DNA recombination"/>
    <property type="evidence" value="ECO:0007669"/>
    <property type="project" value="UniProtKB-KW"/>
</dbReference>
<organism evidence="3 4">
    <name type="scientific">Gordonia terrae</name>
    <dbReference type="NCBI Taxonomy" id="2055"/>
    <lineage>
        <taxon>Bacteria</taxon>
        <taxon>Bacillati</taxon>
        <taxon>Actinomycetota</taxon>
        <taxon>Actinomycetes</taxon>
        <taxon>Mycobacteriales</taxon>
        <taxon>Gordoniaceae</taxon>
        <taxon>Gordonia</taxon>
    </lineage>
</organism>
<evidence type="ECO:0000313" key="3">
    <source>
        <dbReference type="EMBL" id="PKZ64164.1"/>
    </source>
</evidence>
<dbReference type="GO" id="GO:0003677">
    <property type="term" value="F:DNA binding"/>
    <property type="evidence" value="ECO:0007669"/>
    <property type="project" value="InterPro"/>
</dbReference>
<dbReference type="InterPro" id="IPR013762">
    <property type="entry name" value="Integrase-like_cat_sf"/>
</dbReference>
<comment type="caution">
    <text evidence="3">The sequence shown here is derived from an EMBL/GenBank/DDBJ whole genome shotgun (WGS) entry which is preliminary data.</text>
</comment>